<proteinExistence type="predicted"/>
<reference evidence="3" key="1">
    <citation type="journal article" date="2023" name="BMC Genomics">
        <title>Chromosome-level genome assemblies of Cutaneotrichosporon spp. (Trichosporonales, Basidiomycota) reveal imbalanced evolution between nucleotide sequences and chromosome synteny.</title>
        <authorList>
            <person name="Kobayashi Y."/>
            <person name="Kayamori A."/>
            <person name="Aoki K."/>
            <person name="Shiwa Y."/>
            <person name="Matsutani M."/>
            <person name="Fujita N."/>
            <person name="Sugita T."/>
            <person name="Iwasaki W."/>
            <person name="Tanaka N."/>
            <person name="Takashima M."/>
        </authorList>
    </citation>
    <scope>NUCLEOTIDE SEQUENCE</scope>
    <source>
        <strain evidence="3">HIS016</strain>
    </source>
</reference>
<dbReference type="Proteomes" id="UP001222932">
    <property type="component" value="Unassembled WGS sequence"/>
</dbReference>
<feature type="region of interest" description="Disordered" evidence="1">
    <location>
        <begin position="85"/>
        <end position="124"/>
    </location>
</feature>
<reference evidence="3" key="2">
    <citation type="submission" date="2023-06" db="EMBL/GenBank/DDBJ databases">
        <authorList>
            <person name="Kobayashi Y."/>
            <person name="Kayamori A."/>
            <person name="Aoki K."/>
            <person name="Shiwa Y."/>
            <person name="Fujita N."/>
            <person name="Sugita T."/>
            <person name="Iwasaki W."/>
            <person name="Tanaka N."/>
            <person name="Takashima M."/>
        </authorList>
    </citation>
    <scope>NUCLEOTIDE SEQUENCE</scope>
    <source>
        <strain evidence="3">HIS016</strain>
    </source>
</reference>
<keyword evidence="4" id="KW-1185">Reference proteome</keyword>
<evidence type="ECO:0000256" key="2">
    <source>
        <dbReference type="SAM" id="Phobius"/>
    </source>
</evidence>
<sequence>MPVSILPDNISTAAAAASVLSNMPGPAKATKPGLSPSSSLIIGLAACGAFALVGFVGLLLHLARNDYGHWCFPLCRSSGWARDKTNTQNMPSEDEEASIGAQNGSISKGPTSSSAVDGDTSSNCSGLSHDSSDCCGSTASSPANSSAENTLRRPTFAKLRAGPASVCHSLLRRSDELANATNIHNLNAPADLTGPHRASFDTAKTANSDESFRHAPRILDTETAQCWLAALTTFPPPPPSSYLPPAASARITIPTSPSTVSSPVSPRSRTSLACTLSLVPPPPIRVEVDFNDERAIQVDRDTSPLAGSKLAIVTVAEVSVHTHHV</sequence>
<comment type="caution">
    <text evidence="3">The sequence shown here is derived from an EMBL/GenBank/DDBJ whole genome shotgun (WGS) entry which is preliminary data.</text>
</comment>
<feature type="compositionally biased region" description="Polar residues" evidence="1">
    <location>
        <begin position="100"/>
        <end position="124"/>
    </location>
</feature>
<evidence type="ECO:0000256" key="1">
    <source>
        <dbReference type="SAM" id="MobiDB-lite"/>
    </source>
</evidence>
<organism evidence="3 4">
    <name type="scientific">Cutaneotrichosporon spelunceum</name>
    <dbReference type="NCBI Taxonomy" id="1672016"/>
    <lineage>
        <taxon>Eukaryota</taxon>
        <taxon>Fungi</taxon>
        <taxon>Dikarya</taxon>
        <taxon>Basidiomycota</taxon>
        <taxon>Agaricomycotina</taxon>
        <taxon>Tremellomycetes</taxon>
        <taxon>Trichosporonales</taxon>
        <taxon>Trichosporonaceae</taxon>
        <taxon>Cutaneotrichosporon</taxon>
    </lineage>
</organism>
<keyword evidence="2" id="KW-0812">Transmembrane</keyword>
<name>A0AAD3Y9E7_9TREE</name>
<keyword evidence="2" id="KW-1133">Transmembrane helix</keyword>
<accession>A0AAD3Y9E7</accession>
<keyword evidence="2" id="KW-0472">Membrane</keyword>
<protein>
    <submittedName>
        <fullName evidence="3">Uncharacterized protein</fullName>
    </submittedName>
</protein>
<evidence type="ECO:0000313" key="3">
    <source>
        <dbReference type="EMBL" id="GMK53888.1"/>
    </source>
</evidence>
<feature type="transmembrane region" description="Helical" evidence="2">
    <location>
        <begin position="39"/>
        <end position="60"/>
    </location>
</feature>
<evidence type="ECO:0000313" key="4">
    <source>
        <dbReference type="Proteomes" id="UP001222932"/>
    </source>
</evidence>
<dbReference type="EMBL" id="BTCM01000001">
    <property type="protein sequence ID" value="GMK53888.1"/>
    <property type="molecule type" value="Genomic_DNA"/>
</dbReference>
<dbReference type="AlphaFoldDB" id="A0AAD3Y9E7"/>
<feature type="region of interest" description="Disordered" evidence="1">
    <location>
        <begin position="186"/>
        <end position="208"/>
    </location>
</feature>
<gene>
    <name evidence="3" type="ORF">CspeluHIS016_0104740</name>
</gene>